<evidence type="ECO:0000313" key="2">
    <source>
        <dbReference type="EMBL" id="OJF95903.1"/>
    </source>
</evidence>
<comment type="caution">
    <text evidence="2">The sequence shown here is derived from an EMBL/GenBank/DDBJ whole genome shotgun (WGS) entry which is preliminary data.</text>
</comment>
<keyword evidence="1" id="KW-1133">Transmembrane helix</keyword>
<evidence type="ECO:0000313" key="3">
    <source>
        <dbReference type="Proteomes" id="UP000182661"/>
    </source>
</evidence>
<dbReference type="NCBIfam" id="NF009314">
    <property type="entry name" value="PRK12674.1-2"/>
    <property type="match status" value="1"/>
</dbReference>
<dbReference type="InterPro" id="IPR005133">
    <property type="entry name" value="PhaG_MnhG_YufB"/>
</dbReference>
<dbReference type="AlphaFoldDB" id="A0A657LSL9"/>
<dbReference type="GO" id="GO:0015385">
    <property type="term" value="F:sodium:proton antiporter activity"/>
    <property type="evidence" value="ECO:0007669"/>
    <property type="project" value="TreeGrafter"/>
</dbReference>
<feature type="transmembrane region" description="Helical" evidence="1">
    <location>
        <begin position="62"/>
        <end position="85"/>
    </location>
</feature>
<gene>
    <name evidence="2" type="ORF">AX760_18735</name>
</gene>
<name>A0A657LSL9_9HYPH</name>
<keyword evidence="1" id="KW-0812">Transmembrane</keyword>
<proteinExistence type="predicted"/>
<dbReference type="PANTHER" id="PTHR34703:SF1">
    <property type="entry name" value="ANTIPORTER SUBUNIT MNHG2-RELATED"/>
    <property type="match status" value="1"/>
</dbReference>
<dbReference type="Pfam" id="PF03334">
    <property type="entry name" value="PhaG_MnhG_YufB"/>
    <property type="match status" value="1"/>
</dbReference>
<accession>A0A657LSL9</accession>
<reference evidence="2 3" key="1">
    <citation type="submission" date="2016-02" db="EMBL/GenBank/DDBJ databases">
        <title>Genome sequencing of a beta-galactosidase producing bacteria Rhizobium sp. 59.</title>
        <authorList>
            <person name="Wang D."/>
            <person name="Kot W."/>
            <person name="Qin Y."/>
            <person name="Hansen L."/>
            <person name="Naqvi K."/>
            <person name="Rensing C."/>
        </authorList>
    </citation>
    <scope>NUCLEOTIDE SEQUENCE [LARGE SCALE GENOMIC DNA]</scope>
    <source>
        <strain evidence="2 3">59</strain>
    </source>
</reference>
<keyword evidence="3" id="KW-1185">Reference proteome</keyword>
<sequence>MAVAVIVIVLLVAGSLFSLLAALGLVRFPDVYTRMHSASKAGTIGSGLLLLAAGIHALDGAILLRAIAGFFFFLLTAPVAAHLLAKAAHQAGERLHPVSVIDQMPQDKTGSAG</sequence>
<dbReference type="NCBIfam" id="TIGR01300">
    <property type="entry name" value="CPA3_mnhG_phaG"/>
    <property type="match status" value="1"/>
</dbReference>
<dbReference type="PANTHER" id="PTHR34703">
    <property type="entry name" value="ANTIPORTER SUBUNIT MNHG2-RELATED"/>
    <property type="match status" value="1"/>
</dbReference>
<dbReference type="EMBL" id="LSRP01000091">
    <property type="protein sequence ID" value="OJF95903.1"/>
    <property type="molecule type" value="Genomic_DNA"/>
</dbReference>
<protein>
    <submittedName>
        <fullName evidence="2">Na+/H+ antiporter subunit G</fullName>
    </submittedName>
</protein>
<evidence type="ECO:0000256" key="1">
    <source>
        <dbReference type="SAM" id="Phobius"/>
    </source>
</evidence>
<dbReference type="Proteomes" id="UP000182661">
    <property type="component" value="Unassembled WGS sequence"/>
</dbReference>
<feature type="transmembrane region" description="Helical" evidence="1">
    <location>
        <begin position="38"/>
        <end position="56"/>
    </location>
</feature>
<keyword evidence="1" id="KW-0472">Membrane</keyword>
<feature type="transmembrane region" description="Helical" evidence="1">
    <location>
        <begin position="6"/>
        <end position="26"/>
    </location>
</feature>
<organism evidence="2 3">
    <name type="scientific">Pararhizobium antarcticum</name>
    <dbReference type="NCBI Taxonomy" id="1798805"/>
    <lineage>
        <taxon>Bacteria</taxon>
        <taxon>Pseudomonadati</taxon>
        <taxon>Pseudomonadota</taxon>
        <taxon>Alphaproteobacteria</taxon>
        <taxon>Hyphomicrobiales</taxon>
        <taxon>Rhizobiaceae</taxon>
        <taxon>Rhizobium/Agrobacterium group</taxon>
        <taxon>Pararhizobium</taxon>
    </lineage>
</organism>
<dbReference type="RefSeq" id="WP_071833654.1">
    <property type="nucleotide sequence ID" value="NZ_LSRP01000091.1"/>
</dbReference>